<dbReference type="EMBL" id="CP117811">
    <property type="protein sequence ID" value="WDE97111.1"/>
    <property type="molecule type" value="Genomic_DNA"/>
</dbReference>
<evidence type="ECO:0000313" key="2">
    <source>
        <dbReference type="Proteomes" id="UP001214250"/>
    </source>
</evidence>
<accession>A0ABY7VT80</accession>
<evidence type="ECO:0000313" key="1">
    <source>
        <dbReference type="EMBL" id="WDE97111.1"/>
    </source>
</evidence>
<dbReference type="Proteomes" id="UP001214250">
    <property type="component" value="Chromosome 1"/>
</dbReference>
<sequence length="133" mass="15611">MKNLYFYLLLTPSVFANDPTMVKGKLKEVLFNSHKQITKNFKPEKKPLEKVLKIEKPSKELQENLKLLNFKAFYSKNSVNRLMVEFEQKIIFLEAQGKIVLNGETYILDCCDNCQAQFTHLSSQKKITFNYRP</sequence>
<organism evidence="1 2">
    <name type="scientific">Lentisphaera profundi</name>
    <dbReference type="NCBI Taxonomy" id="1658616"/>
    <lineage>
        <taxon>Bacteria</taxon>
        <taxon>Pseudomonadati</taxon>
        <taxon>Lentisphaerota</taxon>
        <taxon>Lentisphaeria</taxon>
        <taxon>Lentisphaerales</taxon>
        <taxon>Lentisphaeraceae</taxon>
        <taxon>Lentisphaera</taxon>
    </lineage>
</organism>
<dbReference type="RefSeq" id="WP_274151298.1">
    <property type="nucleotide sequence ID" value="NZ_CP117811.1"/>
</dbReference>
<proteinExistence type="predicted"/>
<protein>
    <recommendedName>
        <fullName evidence="3">Organic solvent tolerance-like N-terminal domain-containing protein</fullName>
    </recommendedName>
</protein>
<evidence type="ECO:0008006" key="3">
    <source>
        <dbReference type="Google" id="ProtNLM"/>
    </source>
</evidence>
<gene>
    <name evidence="1" type="ORF">PQO03_03960</name>
</gene>
<name>A0ABY7VT80_9BACT</name>
<keyword evidence="2" id="KW-1185">Reference proteome</keyword>
<reference evidence="1 2" key="1">
    <citation type="submission" date="2023-02" db="EMBL/GenBank/DDBJ databases">
        <title>Genome sequence of Lentisphaera profundi SAORIC-696.</title>
        <authorList>
            <person name="Kim e."/>
            <person name="Cho J.-C."/>
            <person name="Choi A."/>
            <person name="Kang I."/>
        </authorList>
    </citation>
    <scope>NUCLEOTIDE SEQUENCE [LARGE SCALE GENOMIC DNA]</scope>
    <source>
        <strain evidence="1 2">SAORIC-696</strain>
    </source>
</reference>